<feature type="region of interest" description="Disordered" evidence="6">
    <location>
        <begin position="133"/>
        <end position="264"/>
    </location>
</feature>
<keyword evidence="5" id="KW-0378">Hydrolase</keyword>
<dbReference type="InterPro" id="IPR033121">
    <property type="entry name" value="PEPTIDASE_A1"/>
</dbReference>
<feature type="active site" evidence="3">
    <location>
        <position position="298"/>
    </location>
</feature>
<dbReference type="Gene3D" id="2.40.70.10">
    <property type="entry name" value="Acid Proteases"/>
    <property type="match status" value="2"/>
</dbReference>
<dbReference type="Pfam" id="PF00026">
    <property type="entry name" value="Asp"/>
    <property type="match status" value="1"/>
</dbReference>
<keyword evidence="7" id="KW-1133">Transmembrane helix</keyword>
<feature type="active site" evidence="3">
    <location>
        <position position="495"/>
    </location>
</feature>
<evidence type="ECO:0000256" key="2">
    <source>
        <dbReference type="ARBA" id="ARBA00022750"/>
    </source>
</evidence>
<reference evidence="9 10" key="1">
    <citation type="journal article" date="2018" name="Front. Microbiol.">
        <title>Prospects for Fungal Bioremediation of Acidic Radioactive Waste Sites: Characterization and Genome Sequence of Rhodotorula taiwanensis MD1149.</title>
        <authorList>
            <person name="Tkavc R."/>
            <person name="Matrosova V.Y."/>
            <person name="Grichenko O.E."/>
            <person name="Gostincar C."/>
            <person name="Volpe R.P."/>
            <person name="Klimenkova P."/>
            <person name="Gaidamakova E.K."/>
            <person name="Zhou C.E."/>
            <person name="Stewart B.J."/>
            <person name="Lyman M.G."/>
            <person name="Malfatti S.A."/>
            <person name="Rubinfeld B."/>
            <person name="Courtot M."/>
            <person name="Singh J."/>
            <person name="Dalgard C.L."/>
            <person name="Hamilton T."/>
            <person name="Frey K.G."/>
            <person name="Gunde-Cimerman N."/>
            <person name="Dugan L."/>
            <person name="Daly M.J."/>
        </authorList>
    </citation>
    <scope>NUCLEOTIDE SEQUENCE [LARGE SCALE GENOMIC DNA]</scope>
    <source>
        <strain evidence="9 10">MD1149</strain>
    </source>
</reference>
<dbReference type="InterPro" id="IPR034164">
    <property type="entry name" value="Pepsin-like_dom"/>
</dbReference>
<dbReference type="PANTHER" id="PTHR47966">
    <property type="entry name" value="BETA-SITE APP-CLEAVING ENZYME, ISOFORM A-RELATED"/>
    <property type="match status" value="1"/>
</dbReference>
<evidence type="ECO:0000256" key="3">
    <source>
        <dbReference type="PIRSR" id="PIRSR601461-1"/>
    </source>
</evidence>
<feature type="compositionally biased region" description="Basic and acidic residues" evidence="6">
    <location>
        <begin position="133"/>
        <end position="144"/>
    </location>
</feature>
<dbReference type="PRINTS" id="PR00792">
    <property type="entry name" value="PEPSIN"/>
</dbReference>
<dbReference type="OrthoDB" id="771136at2759"/>
<dbReference type="CDD" id="cd05471">
    <property type="entry name" value="pepsin_like"/>
    <property type="match status" value="1"/>
</dbReference>
<feature type="region of interest" description="Disordered" evidence="6">
    <location>
        <begin position="1"/>
        <end position="21"/>
    </location>
</feature>
<dbReference type="FunFam" id="2.40.70.10:FF:000067">
    <property type="entry name" value="Endopeptidase, putative"/>
    <property type="match status" value="1"/>
</dbReference>
<evidence type="ECO:0000259" key="8">
    <source>
        <dbReference type="PROSITE" id="PS51767"/>
    </source>
</evidence>
<comment type="caution">
    <text evidence="9">The sequence shown here is derived from an EMBL/GenBank/DDBJ whole genome shotgun (WGS) entry which is preliminary data.</text>
</comment>
<dbReference type="STRING" id="741276.A0A2S5B9K1"/>
<dbReference type="AlphaFoldDB" id="A0A2S5B9K1"/>
<comment type="similarity">
    <text evidence="1 5">Belongs to the peptidase A1 family.</text>
</comment>
<dbReference type="FunFam" id="2.40.70.10:FF:000008">
    <property type="entry name" value="Cathepsin D"/>
    <property type="match status" value="1"/>
</dbReference>
<evidence type="ECO:0000313" key="9">
    <source>
        <dbReference type="EMBL" id="POY73455.1"/>
    </source>
</evidence>
<feature type="compositionally biased region" description="Acidic residues" evidence="6">
    <location>
        <begin position="145"/>
        <end position="156"/>
    </location>
</feature>
<dbReference type="EMBL" id="PJQD01000036">
    <property type="protein sequence ID" value="POY73455.1"/>
    <property type="molecule type" value="Genomic_DNA"/>
</dbReference>
<dbReference type="GO" id="GO:0006508">
    <property type="term" value="P:proteolysis"/>
    <property type="evidence" value="ECO:0007669"/>
    <property type="project" value="UniProtKB-KW"/>
</dbReference>
<evidence type="ECO:0000256" key="7">
    <source>
        <dbReference type="SAM" id="Phobius"/>
    </source>
</evidence>
<feature type="disulfide bond" evidence="4">
    <location>
        <begin position="311"/>
        <end position="317"/>
    </location>
</feature>
<dbReference type="SUPFAM" id="SSF50630">
    <property type="entry name" value="Acid proteases"/>
    <property type="match status" value="1"/>
</dbReference>
<protein>
    <recommendedName>
        <fullName evidence="8">Peptidase A1 domain-containing protein</fullName>
    </recommendedName>
</protein>
<feature type="domain" description="Peptidase A1" evidence="8">
    <location>
        <begin position="280"/>
        <end position="612"/>
    </location>
</feature>
<dbReference type="GO" id="GO:0004190">
    <property type="term" value="F:aspartic-type endopeptidase activity"/>
    <property type="evidence" value="ECO:0007669"/>
    <property type="project" value="UniProtKB-KW"/>
</dbReference>
<dbReference type="PROSITE" id="PS51767">
    <property type="entry name" value="PEPTIDASE_A1"/>
    <property type="match status" value="1"/>
</dbReference>
<proteinExistence type="inferred from homology"/>
<feature type="compositionally biased region" description="Basic residues" evidence="6">
    <location>
        <begin position="1"/>
        <end position="13"/>
    </location>
</feature>
<keyword evidence="2 5" id="KW-0064">Aspartyl protease</keyword>
<keyword evidence="5" id="KW-0645">Protease</keyword>
<gene>
    <name evidence="9" type="ORF">BMF94_3392</name>
</gene>
<name>A0A2S5B9K1_9BASI</name>
<evidence type="ECO:0000256" key="1">
    <source>
        <dbReference type="ARBA" id="ARBA00007447"/>
    </source>
</evidence>
<feature type="transmembrane region" description="Helical" evidence="7">
    <location>
        <begin position="691"/>
        <end position="711"/>
    </location>
</feature>
<dbReference type="InterPro" id="IPR001461">
    <property type="entry name" value="Aspartic_peptidase_A1"/>
</dbReference>
<feature type="compositionally biased region" description="Low complexity" evidence="6">
    <location>
        <begin position="222"/>
        <end position="236"/>
    </location>
</feature>
<evidence type="ECO:0000256" key="5">
    <source>
        <dbReference type="RuleBase" id="RU000454"/>
    </source>
</evidence>
<dbReference type="PANTHER" id="PTHR47966:SF6">
    <property type="entry name" value="PEPTIDASE A1 DOMAIN-CONTAINING PROTEIN"/>
    <property type="match status" value="1"/>
</dbReference>
<keyword evidence="10" id="KW-1185">Reference proteome</keyword>
<organism evidence="9 10">
    <name type="scientific">Rhodotorula taiwanensis</name>
    <dbReference type="NCBI Taxonomy" id="741276"/>
    <lineage>
        <taxon>Eukaryota</taxon>
        <taxon>Fungi</taxon>
        <taxon>Dikarya</taxon>
        <taxon>Basidiomycota</taxon>
        <taxon>Pucciniomycotina</taxon>
        <taxon>Microbotryomycetes</taxon>
        <taxon>Sporidiobolales</taxon>
        <taxon>Sporidiobolaceae</taxon>
        <taxon>Rhodotorula</taxon>
    </lineage>
</organism>
<dbReference type="Proteomes" id="UP000237144">
    <property type="component" value="Unassembled WGS sequence"/>
</dbReference>
<evidence type="ECO:0000256" key="6">
    <source>
        <dbReference type="SAM" id="MobiDB-lite"/>
    </source>
</evidence>
<keyword evidence="7" id="KW-0472">Membrane</keyword>
<feature type="compositionally biased region" description="Polar residues" evidence="6">
    <location>
        <begin position="241"/>
        <end position="264"/>
    </location>
</feature>
<keyword evidence="4" id="KW-1015">Disulfide bond</keyword>
<feature type="compositionally biased region" description="Basic residues" evidence="6">
    <location>
        <begin position="163"/>
        <end position="173"/>
    </location>
</feature>
<evidence type="ECO:0000313" key="10">
    <source>
        <dbReference type="Proteomes" id="UP000237144"/>
    </source>
</evidence>
<sequence length="712" mass="74158">MNSPRGPRRRRRTTTSASSADSISSTLTALIGLAVACTAVHATPTHPAALPSRLAALPAPTWATRPGPVAVGGLHVPLLRRNGHLRALARTPNPVDQSEIVAGWALREKGRVAVKYGVGAATANDGGVAVVKRADEASERRDSDQEQYSELVDETDGPQLERRPRRKSRRRRTPLSEDDSAARAPGDNDNEARDEAQEEEEEAILSLVRRQLGGPNGGQLGTATSTSTTRTALSTAGYGTATRSGNNSATRTAPTSLPGPTSTMPVGDVQLTNYDADLSYYAPIGIGVPAQYMNCILDTGSADLWIASTNCTSSTGCSSTVPLYNSSLSRTAVDMNTSFSVRYGSGQATGEMMQDYVAFAGYNVSSQAFALVQSVSQDLLGGDISGLMGLGWQPLAASQAVPWWQNLYQGNALPFPGFAVSLSRFVNVPNASSVEPGGSLTFGYLNSSLYASEINYVAMPSGQESYWLIRMDQVAVNGTNVTSWAQGAGQMAAIDTGTTLIGGPRDVIANIYAQVPGARAATGAYTGYYSYPCSANVSVALAFGGVNYNMSTADFNLGPFGIDSRTNQSTCLGAFFDLAFSSSSRISWVIGAAFLKNVYSVYRANPPAVGFATLSNSSHPMPYYPSNSSDPAHDGNLTAIPGGIYGPSGAPGGANGGANAGVRTTLVAANTVTTAVQVGGAVRSLADATTWMRLGVSVVAATVLGFGVGLLR</sequence>
<dbReference type="InterPro" id="IPR021109">
    <property type="entry name" value="Peptidase_aspartic_dom_sf"/>
</dbReference>
<dbReference type="InterPro" id="IPR001969">
    <property type="entry name" value="Aspartic_peptidase_AS"/>
</dbReference>
<evidence type="ECO:0000256" key="4">
    <source>
        <dbReference type="PIRSR" id="PIRSR601461-2"/>
    </source>
</evidence>
<accession>A0A2S5B9K1</accession>
<dbReference type="PROSITE" id="PS00141">
    <property type="entry name" value="ASP_PROTEASE"/>
    <property type="match status" value="1"/>
</dbReference>
<keyword evidence="7" id="KW-0812">Transmembrane</keyword>